<proteinExistence type="predicted"/>
<reference evidence="1" key="1">
    <citation type="journal article" date="2023" name="Plant J.">
        <title>The genome of the king protea, Protea cynaroides.</title>
        <authorList>
            <person name="Chang J."/>
            <person name="Duong T.A."/>
            <person name="Schoeman C."/>
            <person name="Ma X."/>
            <person name="Roodt D."/>
            <person name="Barker N."/>
            <person name="Li Z."/>
            <person name="Van de Peer Y."/>
            <person name="Mizrachi E."/>
        </authorList>
    </citation>
    <scope>NUCLEOTIDE SEQUENCE</scope>
    <source>
        <tissue evidence="1">Young leaves</tissue>
    </source>
</reference>
<keyword evidence="2" id="KW-1185">Reference proteome</keyword>
<evidence type="ECO:0000313" key="2">
    <source>
        <dbReference type="Proteomes" id="UP001141806"/>
    </source>
</evidence>
<dbReference type="AlphaFoldDB" id="A0A9Q0K7K5"/>
<gene>
    <name evidence="1" type="ORF">NE237_017198</name>
</gene>
<sequence>MVFAGLRVAPGMRNLENSIILGKRVPLSHVNASGVGGPANGDGWQIPLLVDLGKFIGFPSLETEGDGNGNKFGEQSNLPSVTRTVNDINQKARKRQKWLPREKGKNIVLNGPYNGGDTQGGVDATMQGNGTTGVDTGISTNTKASGGTLAAVLTGMPDLSSLPELVFEGGVIRVVIPHAVYERQLEKYKLALVGREDLGRWADVTDEDETLDIVEGVNTEGSLVAIDSGFIMIRWGF</sequence>
<comment type="caution">
    <text evidence="1">The sequence shown here is derived from an EMBL/GenBank/DDBJ whole genome shotgun (WGS) entry which is preliminary data.</text>
</comment>
<accession>A0A9Q0K7K5</accession>
<name>A0A9Q0K7K5_9MAGN</name>
<evidence type="ECO:0000313" key="1">
    <source>
        <dbReference type="EMBL" id="KAJ4965349.1"/>
    </source>
</evidence>
<dbReference type="Proteomes" id="UP001141806">
    <property type="component" value="Unassembled WGS sequence"/>
</dbReference>
<protein>
    <submittedName>
        <fullName evidence="1">Uncharacterized protein</fullName>
    </submittedName>
</protein>
<organism evidence="1 2">
    <name type="scientific">Protea cynaroides</name>
    <dbReference type="NCBI Taxonomy" id="273540"/>
    <lineage>
        <taxon>Eukaryota</taxon>
        <taxon>Viridiplantae</taxon>
        <taxon>Streptophyta</taxon>
        <taxon>Embryophyta</taxon>
        <taxon>Tracheophyta</taxon>
        <taxon>Spermatophyta</taxon>
        <taxon>Magnoliopsida</taxon>
        <taxon>Proteales</taxon>
        <taxon>Proteaceae</taxon>
        <taxon>Protea</taxon>
    </lineage>
</organism>
<dbReference type="EMBL" id="JAMYWD010000007">
    <property type="protein sequence ID" value="KAJ4965349.1"/>
    <property type="molecule type" value="Genomic_DNA"/>
</dbReference>